<dbReference type="CDD" id="cd13136">
    <property type="entry name" value="MATE_DinF_like"/>
    <property type="match status" value="1"/>
</dbReference>
<feature type="transmembrane region" description="Helical" evidence="8">
    <location>
        <begin position="182"/>
        <end position="203"/>
    </location>
</feature>
<gene>
    <name evidence="9" type="ORF">C5L39_03135</name>
</gene>
<keyword evidence="3" id="KW-0813">Transport</keyword>
<organism evidence="9 10">
    <name type="scientific">Corynebacterium alimapuense</name>
    <dbReference type="NCBI Taxonomy" id="1576874"/>
    <lineage>
        <taxon>Bacteria</taxon>
        <taxon>Bacillati</taxon>
        <taxon>Actinomycetota</taxon>
        <taxon>Actinomycetes</taxon>
        <taxon>Mycobacteriales</taxon>
        <taxon>Corynebacteriaceae</taxon>
        <taxon>Corynebacterium</taxon>
    </lineage>
</organism>
<dbReference type="NCBIfam" id="TIGR00797">
    <property type="entry name" value="matE"/>
    <property type="match status" value="1"/>
</dbReference>
<evidence type="ECO:0000256" key="3">
    <source>
        <dbReference type="ARBA" id="ARBA00022448"/>
    </source>
</evidence>
<dbReference type="Pfam" id="PF01554">
    <property type="entry name" value="MatE"/>
    <property type="match status" value="2"/>
</dbReference>
<dbReference type="OrthoDB" id="5242355at2"/>
<reference evidence="9 10" key="1">
    <citation type="submission" date="2018-02" db="EMBL/GenBank/DDBJ databases">
        <title>Corynebacterium alimpuense sp. nov., a marine obligate actinomycete isolated from sediments of Valparaiso bay, Chile.</title>
        <authorList>
            <person name="Claverias F."/>
            <person name="Gonzales-Siles L."/>
            <person name="Salva-Serra F."/>
            <person name="Inganaes E."/>
            <person name="Molin K."/>
            <person name="Cumsille A."/>
            <person name="Undabarrena A."/>
            <person name="Couve E."/>
            <person name="Moore E.R.B."/>
            <person name="Gomila M."/>
            <person name="Camara B."/>
        </authorList>
    </citation>
    <scope>NUCLEOTIDE SEQUENCE [LARGE SCALE GENOMIC DNA]</scope>
    <source>
        <strain evidence="9 10">CCUG 69366</strain>
    </source>
</reference>
<accession>A0A3M8K9B4</accession>
<keyword evidence="6 8" id="KW-1133">Transmembrane helix</keyword>
<dbReference type="Proteomes" id="UP000266975">
    <property type="component" value="Unassembled WGS sequence"/>
</dbReference>
<dbReference type="GO" id="GO:0015297">
    <property type="term" value="F:antiporter activity"/>
    <property type="evidence" value="ECO:0007669"/>
    <property type="project" value="InterPro"/>
</dbReference>
<dbReference type="InterPro" id="IPR044644">
    <property type="entry name" value="DinF-like"/>
</dbReference>
<keyword evidence="5 8" id="KW-0812">Transmembrane</keyword>
<dbReference type="PIRSF" id="PIRSF006603">
    <property type="entry name" value="DinF"/>
    <property type="match status" value="1"/>
</dbReference>
<evidence type="ECO:0000313" key="9">
    <source>
        <dbReference type="EMBL" id="RNE49375.1"/>
    </source>
</evidence>
<comment type="caution">
    <text evidence="9">The sequence shown here is derived from an EMBL/GenBank/DDBJ whole genome shotgun (WGS) entry which is preliminary data.</text>
</comment>
<proteinExistence type="inferred from homology"/>
<feature type="transmembrane region" description="Helical" evidence="8">
    <location>
        <begin position="85"/>
        <end position="106"/>
    </location>
</feature>
<feature type="transmembrane region" description="Helical" evidence="8">
    <location>
        <begin position="156"/>
        <end position="176"/>
    </location>
</feature>
<dbReference type="GO" id="GO:0005886">
    <property type="term" value="C:plasma membrane"/>
    <property type="evidence" value="ECO:0007669"/>
    <property type="project" value="UniProtKB-SubCell"/>
</dbReference>
<keyword evidence="4" id="KW-1003">Cell membrane</keyword>
<dbReference type="RefSeq" id="WP_123047421.1">
    <property type="nucleotide sequence ID" value="NZ_PTJO01000003.1"/>
</dbReference>
<dbReference type="InterPro" id="IPR048279">
    <property type="entry name" value="MdtK-like"/>
</dbReference>
<evidence type="ECO:0000313" key="10">
    <source>
        <dbReference type="Proteomes" id="UP000266975"/>
    </source>
</evidence>
<protein>
    <submittedName>
        <fullName evidence="9">MATE family efflux transporter</fullName>
    </submittedName>
</protein>
<evidence type="ECO:0000256" key="7">
    <source>
        <dbReference type="ARBA" id="ARBA00023136"/>
    </source>
</evidence>
<keyword evidence="7 8" id="KW-0472">Membrane</keyword>
<feature type="transmembrane region" description="Helical" evidence="8">
    <location>
        <begin position="261"/>
        <end position="281"/>
    </location>
</feature>
<keyword evidence="10" id="KW-1185">Reference proteome</keyword>
<feature type="transmembrane region" description="Helical" evidence="8">
    <location>
        <begin position="342"/>
        <end position="362"/>
    </location>
</feature>
<comment type="subcellular location">
    <subcellularLocation>
        <location evidence="1">Cell membrane</location>
        <topology evidence="1">Multi-pass membrane protein</topology>
    </subcellularLocation>
</comment>
<evidence type="ECO:0000256" key="1">
    <source>
        <dbReference type="ARBA" id="ARBA00004651"/>
    </source>
</evidence>
<dbReference type="PANTHER" id="PTHR42893:SF46">
    <property type="entry name" value="PROTEIN DETOXIFICATION 44, CHLOROPLASTIC"/>
    <property type="match status" value="1"/>
</dbReference>
<dbReference type="InterPro" id="IPR002528">
    <property type="entry name" value="MATE_fam"/>
</dbReference>
<dbReference type="EMBL" id="PTJO01000003">
    <property type="protein sequence ID" value="RNE49375.1"/>
    <property type="molecule type" value="Genomic_DNA"/>
</dbReference>
<comment type="similarity">
    <text evidence="2">Belongs to the multi antimicrobial extrusion (MATE) (TC 2.A.66.1) family.</text>
</comment>
<dbReference type="AlphaFoldDB" id="A0A3M8K9B4"/>
<name>A0A3M8K9B4_9CORY</name>
<feature type="transmembrane region" description="Helical" evidence="8">
    <location>
        <begin position="398"/>
        <end position="418"/>
    </location>
</feature>
<feature type="transmembrane region" description="Helical" evidence="8">
    <location>
        <begin position="369"/>
        <end position="392"/>
    </location>
</feature>
<dbReference type="GO" id="GO:0042910">
    <property type="term" value="F:xenobiotic transmembrane transporter activity"/>
    <property type="evidence" value="ECO:0007669"/>
    <property type="project" value="InterPro"/>
</dbReference>
<feature type="transmembrane region" description="Helical" evidence="8">
    <location>
        <begin position="301"/>
        <end position="322"/>
    </location>
</feature>
<evidence type="ECO:0000256" key="5">
    <source>
        <dbReference type="ARBA" id="ARBA00022692"/>
    </source>
</evidence>
<sequence length="428" mass="45270">MNVTARDIFALALPALGVLAATPLYLLLDTAVIGNLGSSELAALAVGTTVQSTVTTQLTFLSYGTTARSSRLFGAGRRSEAIAEGVQATWVGLAVGIVIATLIWSFGSDIAWWLTGDRELAQQASQWLYVAALAIPLTLVIMAGNGWLRGIQNTRWPLYFTLAGVIPGAILIPILVSHFGLVGSAMANVAGVSVTALCFLAALRREHVGSWGPKWSVMKHQLVMGRDLILRSASFQVAFVSAAAVAARFGTSSLAAHQIMLQLWNFITLVLDSLAIAAQTLTGAALGRGTVSVAKQVGKRVVAYSTIFAGMLGLVFAVFSQIIPKIFTDDPAVLAAIAQPWWLMIVMIVLGGVVFALDGVLLGAGDAAFLRTITIASVLIGFLPGVWISYAVDGGLTGIWIGLVAFMIIRLLAVVWRFQSMKWAVVDT</sequence>
<feature type="transmembrane region" description="Helical" evidence="8">
    <location>
        <begin position="228"/>
        <end position="249"/>
    </location>
</feature>
<feature type="transmembrane region" description="Helical" evidence="8">
    <location>
        <begin position="44"/>
        <end position="64"/>
    </location>
</feature>
<dbReference type="PANTHER" id="PTHR42893">
    <property type="entry name" value="PROTEIN DETOXIFICATION 44, CHLOROPLASTIC-RELATED"/>
    <property type="match status" value="1"/>
</dbReference>
<evidence type="ECO:0000256" key="8">
    <source>
        <dbReference type="SAM" id="Phobius"/>
    </source>
</evidence>
<feature type="transmembrane region" description="Helical" evidence="8">
    <location>
        <begin position="126"/>
        <end position="144"/>
    </location>
</feature>
<evidence type="ECO:0000256" key="4">
    <source>
        <dbReference type="ARBA" id="ARBA00022475"/>
    </source>
</evidence>
<evidence type="ECO:0000256" key="6">
    <source>
        <dbReference type="ARBA" id="ARBA00022989"/>
    </source>
</evidence>
<evidence type="ECO:0000256" key="2">
    <source>
        <dbReference type="ARBA" id="ARBA00010199"/>
    </source>
</evidence>